<organism evidence="1 2">
    <name type="scientific">Xanthocytophaga flava</name>
    <dbReference type="NCBI Taxonomy" id="3048013"/>
    <lineage>
        <taxon>Bacteria</taxon>
        <taxon>Pseudomonadati</taxon>
        <taxon>Bacteroidota</taxon>
        <taxon>Cytophagia</taxon>
        <taxon>Cytophagales</taxon>
        <taxon>Rhodocytophagaceae</taxon>
        <taxon>Xanthocytophaga</taxon>
    </lineage>
</organism>
<evidence type="ECO:0000313" key="2">
    <source>
        <dbReference type="Proteomes" id="UP001241110"/>
    </source>
</evidence>
<proteinExistence type="predicted"/>
<reference evidence="1" key="1">
    <citation type="submission" date="2023-05" db="EMBL/GenBank/DDBJ databases">
        <authorList>
            <person name="Zhang X."/>
        </authorList>
    </citation>
    <scope>NUCLEOTIDE SEQUENCE</scope>
    <source>
        <strain evidence="1">YF14B1</strain>
    </source>
</reference>
<accession>A0AAE3UD93</accession>
<evidence type="ECO:0000313" key="1">
    <source>
        <dbReference type="EMBL" id="MDJ1486363.1"/>
    </source>
</evidence>
<dbReference type="EMBL" id="JASJOS010000036">
    <property type="protein sequence ID" value="MDJ1486363.1"/>
    <property type="molecule type" value="Genomic_DNA"/>
</dbReference>
<comment type="caution">
    <text evidence="1">The sequence shown here is derived from an EMBL/GenBank/DDBJ whole genome shotgun (WGS) entry which is preliminary data.</text>
</comment>
<dbReference type="Proteomes" id="UP001241110">
    <property type="component" value="Unassembled WGS sequence"/>
</dbReference>
<dbReference type="RefSeq" id="WP_313989903.1">
    <property type="nucleotide sequence ID" value="NZ_JASJOS010000036.1"/>
</dbReference>
<dbReference type="AlphaFoldDB" id="A0AAE3UD93"/>
<sequence length="126" mass="14543">MTISLMSFLWSCNSKEEKVIIKYTTFNASTVISTNCDEFEKTEKYKTKEITDKAFSDSLYEEIKNLKPITDPEFASYKPDTRAKVVFYRISTSPICMGGPVVKIDNKLFDNTSSLRELIDTKMRHD</sequence>
<gene>
    <name evidence="1" type="ORF">QNI16_38140</name>
</gene>
<name>A0AAE3UD93_9BACT</name>
<protein>
    <submittedName>
        <fullName evidence="1">Uncharacterized protein</fullName>
    </submittedName>
</protein>